<organism evidence="2 3">
    <name type="scientific">Pelomonas baiyunensis</name>
    <dbReference type="NCBI Taxonomy" id="3299026"/>
    <lineage>
        <taxon>Bacteria</taxon>
        <taxon>Pseudomonadati</taxon>
        <taxon>Pseudomonadota</taxon>
        <taxon>Betaproteobacteria</taxon>
        <taxon>Burkholderiales</taxon>
        <taxon>Sphaerotilaceae</taxon>
        <taxon>Roseateles</taxon>
    </lineage>
</organism>
<keyword evidence="3" id="KW-1185">Reference proteome</keyword>
<dbReference type="EMBL" id="JBIGIB010000002">
    <property type="protein sequence ID" value="MFG6466450.1"/>
    <property type="molecule type" value="Genomic_DNA"/>
</dbReference>
<evidence type="ECO:0000256" key="1">
    <source>
        <dbReference type="SAM" id="SignalP"/>
    </source>
</evidence>
<feature type="signal peptide" evidence="1">
    <location>
        <begin position="1"/>
        <end position="22"/>
    </location>
</feature>
<name>A0ABW7GWU8_9BURK</name>
<evidence type="ECO:0000313" key="3">
    <source>
        <dbReference type="Proteomes" id="UP001606303"/>
    </source>
</evidence>
<sequence length="167" mass="18331">MPLPRQLAAALCLLASPAMTLAATPQAADLACRFRAESNPAGLVHLHFTLVNQGLHDLQLLRWGSPFEGGWFGRFVQVRGPQGEVPFQGALRKRGDPAAGDYLLLRAGQQLQASLTLNDAYALPAQGPLELKAQWRWHDVITDGPAPRPRDRHQGWEQDCGTVRLAR</sequence>
<comment type="caution">
    <text evidence="2">The sequence shown here is derived from an EMBL/GenBank/DDBJ whole genome shotgun (WGS) entry which is preliminary data.</text>
</comment>
<reference evidence="2 3" key="1">
    <citation type="submission" date="2024-08" db="EMBL/GenBank/DDBJ databases">
        <authorList>
            <person name="Lu H."/>
        </authorList>
    </citation>
    <scope>NUCLEOTIDE SEQUENCE [LARGE SCALE GENOMIC DNA]</scope>
    <source>
        <strain evidence="2 3">BYS87W</strain>
    </source>
</reference>
<keyword evidence="1" id="KW-0732">Signal</keyword>
<evidence type="ECO:0000313" key="2">
    <source>
        <dbReference type="EMBL" id="MFG6466450.1"/>
    </source>
</evidence>
<accession>A0ABW7GWU8</accession>
<protein>
    <submittedName>
        <fullName evidence="2">Uncharacterized protein</fullName>
    </submittedName>
</protein>
<feature type="chain" id="PRO_5046127254" evidence="1">
    <location>
        <begin position="23"/>
        <end position="167"/>
    </location>
</feature>
<dbReference type="Proteomes" id="UP001606303">
    <property type="component" value="Unassembled WGS sequence"/>
</dbReference>
<proteinExistence type="predicted"/>
<gene>
    <name evidence="2" type="ORF">ACG01O_07530</name>
</gene>
<dbReference type="Gene3D" id="2.60.40.2970">
    <property type="match status" value="1"/>
</dbReference>
<dbReference type="RefSeq" id="WP_394383119.1">
    <property type="nucleotide sequence ID" value="NZ_JBIGIB010000002.1"/>
</dbReference>